<dbReference type="Pfam" id="PF00196">
    <property type="entry name" value="GerE"/>
    <property type="match status" value="1"/>
</dbReference>
<dbReference type="CDD" id="cd06170">
    <property type="entry name" value="LuxR_C_like"/>
    <property type="match status" value="1"/>
</dbReference>
<keyword evidence="2" id="KW-0067">ATP-binding</keyword>
<dbReference type="InterPro" id="IPR041664">
    <property type="entry name" value="AAA_16"/>
</dbReference>
<evidence type="ECO:0000259" key="3">
    <source>
        <dbReference type="PROSITE" id="PS50043"/>
    </source>
</evidence>
<proteinExistence type="predicted"/>
<dbReference type="Gene3D" id="1.10.10.10">
    <property type="entry name" value="Winged helix-like DNA-binding domain superfamily/Winged helix DNA-binding domain"/>
    <property type="match status" value="1"/>
</dbReference>
<dbReference type="SUPFAM" id="SSF46894">
    <property type="entry name" value="C-terminal effector domain of the bipartite response regulators"/>
    <property type="match status" value="1"/>
</dbReference>
<dbReference type="Gene3D" id="3.40.50.300">
    <property type="entry name" value="P-loop containing nucleotide triphosphate hydrolases"/>
    <property type="match status" value="1"/>
</dbReference>
<dbReference type="EMBL" id="RAQQ01000001">
    <property type="protein sequence ID" value="RKF29315.1"/>
    <property type="molecule type" value="Genomic_DNA"/>
</dbReference>
<dbReference type="PROSITE" id="PS50043">
    <property type="entry name" value="HTH_LUXR_2"/>
    <property type="match status" value="1"/>
</dbReference>
<dbReference type="GO" id="GO:0004016">
    <property type="term" value="F:adenylate cyclase activity"/>
    <property type="evidence" value="ECO:0007669"/>
    <property type="project" value="TreeGrafter"/>
</dbReference>
<dbReference type="CDD" id="cd00009">
    <property type="entry name" value="AAA"/>
    <property type="match status" value="1"/>
</dbReference>
<evidence type="ECO:0000256" key="2">
    <source>
        <dbReference type="ARBA" id="ARBA00022840"/>
    </source>
</evidence>
<dbReference type="InterPro" id="IPR016032">
    <property type="entry name" value="Sig_transdc_resp-reg_C-effctor"/>
</dbReference>
<dbReference type="Pfam" id="PF13191">
    <property type="entry name" value="AAA_16"/>
    <property type="match status" value="1"/>
</dbReference>
<protein>
    <recommendedName>
        <fullName evidence="3">HTH luxR-type domain-containing protein</fullName>
    </recommendedName>
</protein>
<evidence type="ECO:0000313" key="4">
    <source>
        <dbReference type="EMBL" id="RKF29315.1"/>
    </source>
</evidence>
<dbReference type="PANTHER" id="PTHR16305">
    <property type="entry name" value="TESTICULAR SOLUBLE ADENYLYL CYCLASE"/>
    <property type="match status" value="1"/>
</dbReference>
<accession>A0A420F8T2</accession>
<evidence type="ECO:0000256" key="1">
    <source>
        <dbReference type="ARBA" id="ARBA00022741"/>
    </source>
</evidence>
<dbReference type="GO" id="GO:0003677">
    <property type="term" value="F:DNA binding"/>
    <property type="evidence" value="ECO:0007669"/>
    <property type="project" value="InterPro"/>
</dbReference>
<dbReference type="Proteomes" id="UP000285744">
    <property type="component" value="Unassembled WGS sequence"/>
</dbReference>
<dbReference type="Gene3D" id="1.25.40.10">
    <property type="entry name" value="Tetratricopeptide repeat domain"/>
    <property type="match status" value="1"/>
</dbReference>
<dbReference type="GO" id="GO:0006355">
    <property type="term" value="P:regulation of DNA-templated transcription"/>
    <property type="evidence" value="ECO:0007669"/>
    <property type="project" value="InterPro"/>
</dbReference>
<dbReference type="GO" id="GO:0005737">
    <property type="term" value="C:cytoplasm"/>
    <property type="evidence" value="ECO:0007669"/>
    <property type="project" value="TreeGrafter"/>
</dbReference>
<dbReference type="SMART" id="SM00421">
    <property type="entry name" value="HTH_LUXR"/>
    <property type="match status" value="1"/>
</dbReference>
<dbReference type="InterPro" id="IPR011990">
    <property type="entry name" value="TPR-like_helical_dom_sf"/>
</dbReference>
<comment type="caution">
    <text evidence="4">The sequence shown here is derived from an EMBL/GenBank/DDBJ whole genome shotgun (WGS) entry which is preliminary data.</text>
</comment>
<evidence type="ECO:0000313" key="5">
    <source>
        <dbReference type="Proteomes" id="UP000285744"/>
    </source>
</evidence>
<dbReference type="PANTHER" id="PTHR16305:SF28">
    <property type="entry name" value="GUANYLATE CYCLASE DOMAIN-CONTAINING PROTEIN"/>
    <property type="match status" value="1"/>
</dbReference>
<dbReference type="InterPro" id="IPR027417">
    <property type="entry name" value="P-loop_NTPase"/>
</dbReference>
<organism evidence="4 5">
    <name type="scientific">Micromonospora globbae</name>
    <dbReference type="NCBI Taxonomy" id="1894969"/>
    <lineage>
        <taxon>Bacteria</taxon>
        <taxon>Bacillati</taxon>
        <taxon>Actinomycetota</taxon>
        <taxon>Actinomycetes</taxon>
        <taxon>Micromonosporales</taxon>
        <taxon>Micromonosporaceae</taxon>
        <taxon>Micromonospora</taxon>
    </lineage>
</organism>
<reference evidence="4 5" key="1">
    <citation type="journal article" date="2018" name="Int. J. Syst. Evol. Microbiol.">
        <title>Micromonospora globbae sp. nov., an endophytic actinomycete isolated from roots of Globba winitii C. H. Wright.</title>
        <authorList>
            <person name="Kuncharoen N."/>
            <person name="Pittayakhajonwut P."/>
            <person name="Tanasupawat S."/>
        </authorList>
    </citation>
    <scope>NUCLEOTIDE SEQUENCE [LARGE SCALE GENOMIC DNA]</scope>
    <source>
        <strain evidence="4 5">WPS1-2</strain>
    </source>
</reference>
<dbReference type="GO" id="GO:0005524">
    <property type="term" value="F:ATP binding"/>
    <property type="evidence" value="ECO:0007669"/>
    <property type="project" value="UniProtKB-KW"/>
</dbReference>
<name>A0A420F8T2_9ACTN</name>
<dbReference type="InterPro" id="IPR003593">
    <property type="entry name" value="AAA+_ATPase"/>
</dbReference>
<dbReference type="InterPro" id="IPR036388">
    <property type="entry name" value="WH-like_DNA-bd_sf"/>
</dbReference>
<feature type="domain" description="HTH luxR-type" evidence="3">
    <location>
        <begin position="814"/>
        <end position="879"/>
    </location>
</feature>
<keyword evidence="1" id="KW-0547">Nucleotide-binding</keyword>
<dbReference type="PRINTS" id="PR00038">
    <property type="entry name" value="HTHLUXR"/>
</dbReference>
<dbReference type="SMART" id="SM00382">
    <property type="entry name" value="AAA"/>
    <property type="match status" value="1"/>
</dbReference>
<gene>
    <name evidence="4" type="ORF">D7I43_01790</name>
</gene>
<sequence length="881" mass="94404">MAAPGCLVDGNGGWPFVGRAREREQTVAALDTASGSGVLLTGDPGVGKSSLLDEVLDHALRRQRVVLRVTATPGWRDVPFGVLASRLPQPSDANVADVFRDVERRLRDVAAGRGVVIGVDDLNWLDDASGALLERLVVGGTVQVVATVRTDALDAAPVAALRRSRSVDRVHVPPLDPDETALVVREALGGPVDGLTLGALWRISQGNPLFLREALRCGLREGGLVRRDGMWTWPAESLCPTHLAELIEQTLGTLDPDEAEALQYVAHAEPAPLALIERMVPPRTAEQLEERGLIRLVQHGADVLVQTGHPLYAEVVRNRTGALRARRLRRNLAEALAAVDGGGEGDLARVVAWRCEADLPVAADDLLTASEYALRRHDSVLAERLGRRVDSARGDWQVARALVAQGRSDDADAHLARAAADLTDPRDRAEAAALRALNLFWGGRRPDQAREVIDASHRDLPAEAHPGLLAAQAGIGAFSGASGGARESLARLAVDPPRDPLLATAVTALHPYLLLFDGQPGRAARMFDSGEVEIPDTWATMRAATQACHVQSLLMSGRLPEAEQLAERYYRDAVERGAADAVGLLAFARGKCAYHAGQMHRSMRWLHEARTLAGDRTLFPVRAYVLSANAYVAAQLGELAESRRLLQQLLDDHAGAGDGQLRGLVAADAELTAAWLAAADGQLATAVGTLRELPGRADQATTITVECLHLLSRLEPTTGTAERLAQVAAGCDSPLFTLWADYAHALAADDPSALERIGIELEASGYLALALEAMVAGEAAYGRRGDHRRANLLARRADLLHKRCGGYWPPLRPRPVGRDDLTPRERQICELAATGHDNAAIAAELVLSVRTVENHLQRAYVKLGLRGRAGLAQALGLQRAG</sequence>
<dbReference type="SUPFAM" id="SSF52540">
    <property type="entry name" value="P-loop containing nucleoside triphosphate hydrolases"/>
    <property type="match status" value="1"/>
</dbReference>
<dbReference type="PROSITE" id="PS00622">
    <property type="entry name" value="HTH_LUXR_1"/>
    <property type="match status" value="1"/>
</dbReference>
<dbReference type="InterPro" id="IPR000792">
    <property type="entry name" value="Tscrpt_reg_LuxR_C"/>
</dbReference>
<dbReference type="AlphaFoldDB" id="A0A420F8T2"/>